<proteinExistence type="predicted"/>
<evidence type="ECO:0000313" key="2">
    <source>
        <dbReference type="Proteomes" id="UP000805649"/>
    </source>
</evidence>
<sequence length="527" mass="59162">MPLILLRAADTMASLAGLAFGVLVAWFASYVIYQRYLHPLAAFPSPFLASLTDLWQVQQVLSLKEPYNLTDLHAKYGEFVRYGPDKLSVTAEDAVPLVYVKGGRKLPKTKYYEAFGSHVPNVFSMRDVDLHSVRRRHMSNSFSLSSAKGMERYLDENIRILRGKIAKYAKEGKAFDLRKLVQFYVVDVLGELAFSRSFGVQISGDESLVPPVFQHTLLGTTVGSWPAMLHTLKKWLPKVPHKGLQALIAGRMKCVRLASECVQRRVDEVEKEGAGGKGRRTDLLTTLILARHPDTGEKLKRVELETEAFGFIIAGTHTTSATINLLFWNLLHNPEHLQKCVLEIDEKLDPLGDDKEAYSITEAEGSLPFLRACMRENFRITPVFTMPLPRRVAAPEGITIAGRHIKQGTSVAVCNHAFHHNPAVWGDDHDTFDPFRWEEAETAERARYLMHFGLGSRQCLGKTMAQSNIYKVTSTLLREFEFQLADPKEREEVSEGKFKGVLPELISVGVSALRDPLMVVAKIRDTA</sequence>
<evidence type="ECO:0000313" key="1">
    <source>
        <dbReference type="EMBL" id="KAL0943200.1"/>
    </source>
</evidence>
<organism evidence="1 2">
    <name type="scientific">Colletotrichum truncatum</name>
    <name type="common">Anthracnose fungus</name>
    <name type="synonym">Colletotrichum capsici</name>
    <dbReference type="NCBI Taxonomy" id="5467"/>
    <lineage>
        <taxon>Eukaryota</taxon>
        <taxon>Fungi</taxon>
        <taxon>Dikarya</taxon>
        <taxon>Ascomycota</taxon>
        <taxon>Pezizomycotina</taxon>
        <taxon>Sordariomycetes</taxon>
        <taxon>Hypocreomycetidae</taxon>
        <taxon>Glomerellales</taxon>
        <taxon>Glomerellaceae</taxon>
        <taxon>Colletotrichum</taxon>
        <taxon>Colletotrichum truncatum species complex</taxon>
    </lineage>
</organism>
<dbReference type="Proteomes" id="UP000805649">
    <property type="component" value="Unassembled WGS sequence"/>
</dbReference>
<protein>
    <submittedName>
        <fullName evidence="1">Isotrichodermin C-15 hydroxylase</fullName>
    </submittedName>
</protein>
<accession>A0ACC3ZGQ1</accession>
<keyword evidence="2" id="KW-1185">Reference proteome</keyword>
<name>A0ACC3ZGQ1_COLTU</name>
<comment type="caution">
    <text evidence="1">The sequence shown here is derived from an EMBL/GenBank/DDBJ whole genome shotgun (WGS) entry which is preliminary data.</text>
</comment>
<dbReference type="EMBL" id="VUJX02000001">
    <property type="protein sequence ID" value="KAL0943200.1"/>
    <property type="molecule type" value="Genomic_DNA"/>
</dbReference>
<gene>
    <name evidence="1" type="ORF">CTRU02_201086</name>
</gene>
<reference evidence="1 2" key="1">
    <citation type="journal article" date="2020" name="Phytopathology">
        <title>Genome Sequence Resources of Colletotrichum truncatum, C. plurivorum, C. musicola, and C. sojae: Four Species Pathogenic to Soybean (Glycine max).</title>
        <authorList>
            <person name="Rogerio F."/>
            <person name="Boufleur T.R."/>
            <person name="Ciampi-Guillardi M."/>
            <person name="Sukno S.A."/>
            <person name="Thon M.R."/>
            <person name="Massola Junior N.S."/>
            <person name="Baroncelli R."/>
        </authorList>
    </citation>
    <scope>NUCLEOTIDE SEQUENCE [LARGE SCALE GENOMIC DNA]</scope>
    <source>
        <strain evidence="1 2">CMES1059</strain>
    </source>
</reference>